<dbReference type="InterPro" id="IPR019251">
    <property type="entry name" value="DUF2231_TM"/>
</dbReference>
<feature type="transmembrane region" description="Helical" evidence="4">
    <location>
        <begin position="22"/>
        <end position="43"/>
    </location>
</feature>
<evidence type="ECO:0000256" key="3">
    <source>
        <dbReference type="PROSITE-ProRule" id="PRU00433"/>
    </source>
</evidence>
<evidence type="ECO:0000256" key="4">
    <source>
        <dbReference type="SAM" id="Phobius"/>
    </source>
</evidence>
<evidence type="ECO:0000313" key="6">
    <source>
        <dbReference type="EMBL" id="GAA4445506.1"/>
    </source>
</evidence>
<dbReference type="InterPro" id="IPR011429">
    <property type="entry name" value="Cyt_c_Planctomycete-type"/>
</dbReference>
<keyword evidence="7" id="KW-1185">Reference proteome</keyword>
<dbReference type="Pfam" id="PF09990">
    <property type="entry name" value="DUF2231"/>
    <property type="match status" value="1"/>
</dbReference>
<evidence type="ECO:0000259" key="5">
    <source>
        <dbReference type="PROSITE" id="PS51007"/>
    </source>
</evidence>
<accession>A0ABP8M6Q8</accession>
<dbReference type="PROSITE" id="PS51007">
    <property type="entry name" value="CYTC"/>
    <property type="match status" value="1"/>
</dbReference>
<feature type="transmembrane region" description="Helical" evidence="4">
    <location>
        <begin position="90"/>
        <end position="108"/>
    </location>
</feature>
<reference evidence="7" key="1">
    <citation type="journal article" date="2019" name="Int. J. Syst. Evol. Microbiol.">
        <title>The Global Catalogue of Microorganisms (GCM) 10K type strain sequencing project: providing services to taxonomists for standard genome sequencing and annotation.</title>
        <authorList>
            <consortium name="The Broad Institute Genomics Platform"/>
            <consortium name="The Broad Institute Genome Sequencing Center for Infectious Disease"/>
            <person name="Wu L."/>
            <person name="Ma J."/>
        </authorList>
    </citation>
    <scope>NUCLEOTIDE SEQUENCE [LARGE SCALE GENOMIC DNA]</scope>
    <source>
        <strain evidence="7">JCM 31920</strain>
    </source>
</reference>
<dbReference type="InterPro" id="IPR009056">
    <property type="entry name" value="Cyt_c-like_dom"/>
</dbReference>
<keyword evidence="4" id="KW-0812">Transmembrane</keyword>
<evidence type="ECO:0000256" key="1">
    <source>
        <dbReference type="ARBA" id="ARBA00022723"/>
    </source>
</evidence>
<dbReference type="PANTHER" id="PTHR35889:SF3">
    <property type="entry name" value="F-BOX DOMAIN-CONTAINING PROTEIN"/>
    <property type="match status" value="1"/>
</dbReference>
<dbReference type="SUPFAM" id="SSF52047">
    <property type="entry name" value="RNI-like"/>
    <property type="match status" value="1"/>
</dbReference>
<protein>
    <submittedName>
        <fullName evidence="6">Ribonuclease inhibitor</fullName>
    </submittedName>
</protein>
<dbReference type="RefSeq" id="WP_345032010.1">
    <property type="nucleotide sequence ID" value="NZ_BAABEY010000034.1"/>
</dbReference>
<evidence type="ECO:0000256" key="2">
    <source>
        <dbReference type="ARBA" id="ARBA00023004"/>
    </source>
</evidence>
<dbReference type="PANTHER" id="PTHR35889">
    <property type="entry name" value="CYCLOINULO-OLIGOSACCHARIDE FRUCTANOTRANSFERASE-RELATED"/>
    <property type="match status" value="1"/>
</dbReference>
<keyword evidence="3" id="KW-0349">Heme</keyword>
<comment type="caution">
    <text evidence="6">The sequence shown here is derived from an EMBL/GenBank/DDBJ whole genome shotgun (WGS) entry which is preliminary data.</text>
</comment>
<keyword evidence="1 3" id="KW-0479">Metal-binding</keyword>
<feature type="transmembrane region" description="Helical" evidence="4">
    <location>
        <begin position="120"/>
        <end position="140"/>
    </location>
</feature>
<sequence>MILTSLLQLSDWALFIGRMHPLLVHLPIGFLFIALFLEIAQRFGKVAVTEQTKSFVLLCAAIGATLSCVVGYLLASEGGYDEEALSQHQWQGIGVAVFAWLAWLVTSVRLPEKTGWLSLLYFPAFGLSVLLMFFAGHLGGTLTHGDGYLTQYTPNPIRTLVGMPPREESESGGEIKPLANVSEAVVYTDVVQPILATKCVQCHGSSKQKGDLRLDGFEHLKKGGENGPVFVAGKGAESGLVKVCLLPVEDDQHMPPKGKPQLTTAQIGLISWWIDQGAPTDKKVQELEKNPEIAAHLEALGTGGAGTTAGGPQAKPGVDLSKITVGEPDKNDVAALRKLNLIVSPVSKDQHIMEVSAINAPAFSDGDMPLLQKLSDQIVWLKIGGTEVTDKALSDVARLKHLNKLYLDRTAITDNGIDHLNTLPNLEYLNLIGTKVSDASVKKLADLKALRSVYLWQSAVSDSGIVQLRRLRPDLHVIGGLSAREVQDFLSAGKKDSLGTRTKAE</sequence>
<dbReference type="Proteomes" id="UP001501508">
    <property type="component" value="Unassembled WGS sequence"/>
</dbReference>
<organism evidence="6 7">
    <name type="scientific">Ravibacter arvi</name>
    <dbReference type="NCBI Taxonomy" id="2051041"/>
    <lineage>
        <taxon>Bacteria</taxon>
        <taxon>Pseudomonadati</taxon>
        <taxon>Bacteroidota</taxon>
        <taxon>Cytophagia</taxon>
        <taxon>Cytophagales</taxon>
        <taxon>Spirosomataceae</taxon>
        <taxon>Ravibacter</taxon>
    </lineage>
</organism>
<dbReference type="Pfam" id="PF07635">
    <property type="entry name" value="PSCyt1"/>
    <property type="match status" value="1"/>
</dbReference>
<keyword evidence="4" id="KW-0472">Membrane</keyword>
<feature type="domain" description="Cytochrome c" evidence="5">
    <location>
        <begin position="167"/>
        <end position="344"/>
    </location>
</feature>
<proteinExistence type="predicted"/>
<feature type="transmembrane region" description="Helical" evidence="4">
    <location>
        <begin position="55"/>
        <end position="75"/>
    </location>
</feature>
<evidence type="ECO:0000313" key="7">
    <source>
        <dbReference type="Proteomes" id="UP001501508"/>
    </source>
</evidence>
<keyword evidence="4" id="KW-1133">Transmembrane helix</keyword>
<dbReference type="InterPro" id="IPR032675">
    <property type="entry name" value="LRR_dom_sf"/>
</dbReference>
<dbReference type="Gene3D" id="3.80.10.10">
    <property type="entry name" value="Ribonuclease Inhibitor"/>
    <property type="match status" value="1"/>
</dbReference>
<name>A0ABP8M6Q8_9BACT</name>
<dbReference type="EMBL" id="BAABEY010000034">
    <property type="protein sequence ID" value="GAA4445506.1"/>
    <property type="molecule type" value="Genomic_DNA"/>
</dbReference>
<keyword evidence="2 3" id="KW-0408">Iron</keyword>
<gene>
    <name evidence="6" type="ORF">GCM10023091_37240</name>
</gene>